<organism evidence="1 2">
    <name type="scientific">Cronobacter phage CR8</name>
    <dbReference type="NCBI Taxonomy" id="1327934"/>
    <lineage>
        <taxon>Viruses</taxon>
        <taxon>Duplodnaviria</taxon>
        <taxon>Heunggongvirae</taxon>
        <taxon>Uroviricota</taxon>
        <taxon>Caudoviricetes</taxon>
        <taxon>Vequintavirinae</taxon>
        <taxon>Certrevirus</taxon>
        <taxon>Certrevirus CR8</taxon>
    </lineage>
</organism>
<dbReference type="Proteomes" id="UP000026984">
    <property type="component" value="Segment"/>
</dbReference>
<gene>
    <name evidence="1" type="ORF">CR8_004</name>
</gene>
<dbReference type="EMBL" id="KC954774">
    <property type="protein sequence ID" value="AIA64534.1"/>
    <property type="molecule type" value="Genomic_DNA"/>
</dbReference>
<evidence type="ECO:0000313" key="1">
    <source>
        <dbReference type="EMBL" id="AIA64534.1"/>
    </source>
</evidence>
<accession>A0A060AGQ0</accession>
<sequence length="369" mass="40644">MIKTWIEKGRQIKSRGIALTHRDQGYSANNRHVSLLTKSEVDPEKLTVDIIKSLEQVQLTISMEEYLRRFFHLWSGDAELLTKVLGMKTEFEQSIEDNPPDDDSWEAEWNERHQEYLEQKLSSVTLIKKAKAGDELSLLEQFELIKARKDFEEGCRDLGIDFGDDSTVVKPAAEVKPVVETQKSVTPVAPTESSAGATIKPDEEIPVEKEVDVTKSQQFIDLMKANEALVAQMKSMESTLTAAQEIVKSQAAAKRAIAVEKAASFSFVAADQRDVVADVIENPAQAVLVSVLEKAAADLKAKDEALAAKDLEIEEVKKSFANGKEVGADGTLTEVAKGSEDAQARLDRVIKERAAELAKAAKSAEFINA</sequence>
<dbReference type="RefSeq" id="YP_009042241.1">
    <property type="nucleotide sequence ID" value="NC_024354.1"/>
</dbReference>
<protein>
    <submittedName>
        <fullName evidence="1">Uncharacterized protein</fullName>
    </submittedName>
</protein>
<dbReference type="KEGG" id="vg:19686755"/>
<proteinExistence type="predicted"/>
<dbReference type="Pfam" id="PF26210">
    <property type="entry name" value="Phage_phiTE_211"/>
    <property type="match status" value="1"/>
</dbReference>
<keyword evidence="2" id="KW-1185">Reference proteome</keyword>
<evidence type="ECO:0000313" key="2">
    <source>
        <dbReference type="Proteomes" id="UP000026984"/>
    </source>
</evidence>
<dbReference type="GeneID" id="19686755"/>
<reference evidence="1 2" key="1">
    <citation type="submission" date="2013-04" db="EMBL/GenBank/DDBJ databases">
        <title>Complete Genome Sequence of Cronobacter sakazakii Bacteriophage CR8.</title>
        <authorList>
            <person name="Kim Y."/>
            <person name="Shin H."/>
            <person name="Ryu S."/>
        </authorList>
    </citation>
    <scope>NUCLEOTIDE SEQUENCE [LARGE SCALE GENOMIC DNA]</scope>
</reference>
<dbReference type="InterPro" id="IPR058894">
    <property type="entry name" value="PhiTE_211_coil-containing-like"/>
</dbReference>
<name>A0A060AGQ0_9CAUD</name>